<protein>
    <submittedName>
        <fullName evidence="6">T9SS type A sorting domain-containing protein</fullName>
    </submittedName>
</protein>
<evidence type="ECO:0000313" key="6">
    <source>
        <dbReference type="EMBL" id="MBK0368392.1"/>
    </source>
</evidence>
<keyword evidence="3" id="KW-0964">Secreted</keyword>
<evidence type="ECO:0000256" key="3">
    <source>
        <dbReference type="RuleBase" id="RU361173"/>
    </source>
</evidence>
<evidence type="ECO:0000259" key="5">
    <source>
        <dbReference type="SMART" id="SM00656"/>
    </source>
</evidence>
<organism evidence="6 7">
    <name type="scientific">Flavobacterium agrisoli</name>
    <dbReference type="NCBI Taxonomy" id="2793066"/>
    <lineage>
        <taxon>Bacteria</taxon>
        <taxon>Pseudomonadati</taxon>
        <taxon>Bacteroidota</taxon>
        <taxon>Flavobacteriia</taxon>
        <taxon>Flavobacteriales</taxon>
        <taxon>Flavobacteriaceae</taxon>
        <taxon>Flavobacterium</taxon>
    </lineage>
</organism>
<keyword evidence="1 4" id="KW-0732">Signal</keyword>
<evidence type="ECO:0000256" key="2">
    <source>
        <dbReference type="ARBA" id="ARBA00023239"/>
    </source>
</evidence>
<gene>
    <name evidence="6" type="ORF">I5M07_00980</name>
</gene>
<dbReference type="Gene3D" id="2.160.20.10">
    <property type="entry name" value="Single-stranded right-handed beta-helix, Pectin lyase-like"/>
    <property type="match status" value="1"/>
</dbReference>
<evidence type="ECO:0000313" key="7">
    <source>
        <dbReference type="Proteomes" id="UP000609172"/>
    </source>
</evidence>
<dbReference type="PANTHER" id="PTHR31683">
    <property type="entry name" value="PECTATE LYASE 18-RELATED"/>
    <property type="match status" value="1"/>
</dbReference>
<comment type="subcellular location">
    <subcellularLocation>
        <location evidence="3">Secreted</location>
    </subcellularLocation>
</comment>
<keyword evidence="3" id="KW-0624">Polysaccharide degradation</keyword>
<dbReference type="InterPro" id="IPR045032">
    <property type="entry name" value="PEL"/>
</dbReference>
<dbReference type="GO" id="GO:0030570">
    <property type="term" value="F:pectate lyase activity"/>
    <property type="evidence" value="ECO:0007669"/>
    <property type="project" value="InterPro"/>
</dbReference>
<feature type="signal peptide" evidence="4">
    <location>
        <begin position="1"/>
        <end position="19"/>
    </location>
</feature>
<dbReference type="Pfam" id="PF18962">
    <property type="entry name" value="Por_Secre_tail"/>
    <property type="match status" value="1"/>
</dbReference>
<dbReference type="InterPro" id="IPR012334">
    <property type="entry name" value="Pectin_lyas_fold"/>
</dbReference>
<comment type="caution">
    <text evidence="6">The sequence shown here is derived from an EMBL/GenBank/DDBJ whole genome shotgun (WGS) entry which is preliminary data.</text>
</comment>
<name>A0A934PIQ5_9FLAO</name>
<evidence type="ECO:0000256" key="1">
    <source>
        <dbReference type="ARBA" id="ARBA00022729"/>
    </source>
</evidence>
<keyword evidence="2 3" id="KW-0456">Lyase</keyword>
<proteinExistence type="inferred from homology"/>
<dbReference type="Pfam" id="PF00544">
    <property type="entry name" value="Pectate_lyase_4"/>
    <property type="match status" value="1"/>
</dbReference>
<sequence length="454" mass="48689">MKKISLLAIFLLSISNLFAQKYYMDHPEGFGAATTGGGTPNTSNTVTVSNYSDLESALTSTSPTNAVILVSGTIECSYTSVKLNNKTIIGLPGARLVNLKQVKPTSGLSNEDNSGILTLKPGSSNVIIRNLVFEGPGAWDVGGKDNLSIEGCVNLWVDHCEFQDGMDGNLDMKDKTDNVTISWCKFTYKKIPKTTDYEDKGTPDHRFSSLIGSGSSNSPDDGHFSITFQNCYWAEGCKERMPRARNAELHILNCYYNTSLSSSLAIGLGGGTKNSTCYVEGTNFSQVTSTYKSYPADGGTIAINFDNCLKGAANIGTVNKPTYAYTAIPVNLVEAAVTNTSCGAGATLQVTNDGIISASCSNDNLGVNEIKSTLELKYYPTVIDSLLNIDFSANDSGKAVIEMYAANGSKVYTQSKNIAPNEKLELNVASLGKGMYFCKVFVNDKAKSFKVLKD</sequence>
<dbReference type="InterPro" id="IPR002022">
    <property type="entry name" value="Pec_lyase"/>
</dbReference>
<feature type="domain" description="Pectate lyase" evidence="5">
    <location>
        <begin position="41"/>
        <end position="290"/>
    </location>
</feature>
<evidence type="ECO:0000256" key="4">
    <source>
        <dbReference type="SAM" id="SignalP"/>
    </source>
</evidence>
<dbReference type="AlphaFoldDB" id="A0A934PIQ5"/>
<reference evidence="6" key="1">
    <citation type="submission" date="2020-12" db="EMBL/GenBank/DDBJ databases">
        <title>Bacterial novel species Flavobacterium sp. SE-1-e isolated from soil.</title>
        <authorList>
            <person name="Jung H.-Y."/>
        </authorList>
    </citation>
    <scope>NUCLEOTIDE SEQUENCE</scope>
    <source>
        <strain evidence="6">SE-1-e</strain>
    </source>
</reference>
<accession>A0A934PIQ5</accession>
<dbReference type="EMBL" id="JAEHFV010000001">
    <property type="protein sequence ID" value="MBK0368392.1"/>
    <property type="molecule type" value="Genomic_DNA"/>
</dbReference>
<dbReference type="PANTHER" id="PTHR31683:SF18">
    <property type="entry name" value="PECTATE LYASE 21-RELATED"/>
    <property type="match status" value="1"/>
</dbReference>
<dbReference type="RefSeq" id="WP_200104324.1">
    <property type="nucleotide sequence ID" value="NZ_JAEHFV010000001.1"/>
</dbReference>
<comment type="similarity">
    <text evidence="3">Belongs to the polysaccharide lyase 1 family.</text>
</comment>
<feature type="chain" id="PRO_5036814384" evidence="4">
    <location>
        <begin position="20"/>
        <end position="454"/>
    </location>
</feature>
<dbReference type="InterPro" id="IPR026444">
    <property type="entry name" value="Secre_tail"/>
</dbReference>
<dbReference type="NCBIfam" id="TIGR04183">
    <property type="entry name" value="Por_Secre_tail"/>
    <property type="match status" value="1"/>
</dbReference>
<keyword evidence="3" id="KW-0119">Carbohydrate metabolism</keyword>
<dbReference type="GO" id="GO:0005576">
    <property type="term" value="C:extracellular region"/>
    <property type="evidence" value="ECO:0007669"/>
    <property type="project" value="UniProtKB-SubCell"/>
</dbReference>
<dbReference type="InterPro" id="IPR011050">
    <property type="entry name" value="Pectin_lyase_fold/virulence"/>
</dbReference>
<dbReference type="GO" id="GO:0000272">
    <property type="term" value="P:polysaccharide catabolic process"/>
    <property type="evidence" value="ECO:0007669"/>
    <property type="project" value="UniProtKB-KW"/>
</dbReference>
<dbReference type="SMART" id="SM00656">
    <property type="entry name" value="Amb_all"/>
    <property type="match status" value="1"/>
</dbReference>
<keyword evidence="7" id="KW-1185">Reference proteome</keyword>
<dbReference type="Proteomes" id="UP000609172">
    <property type="component" value="Unassembled WGS sequence"/>
</dbReference>
<dbReference type="SUPFAM" id="SSF51126">
    <property type="entry name" value="Pectin lyase-like"/>
    <property type="match status" value="1"/>
</dbReference>